<organism evidence="1 2">
    <name type="scientific">Pseudarthrobacter quantipunctorum</name>
    <dbReference type="NCBI Taxonomy" id="3128980"/>
    <lineage>
        <taxon>Bacteria</taxon>
        <taxon>Bacillati</taxon>
        <taxon>Actinomycetota</taxon>
        <taxon>Actinomycetes</taxon>
        <taxon>Micrococcales</taxon>
        <taxon>Micrococcaceae</taxon>
        <taxon>Pseudarthrobacter</taxon>
    </lineage>
</organism>
<dbReference type="RefSeq" id="WP_406633625.1">
    <property type="nucleotide sequence ID" value="NZ_CP148033.1"/>
</dbReference>
<dbReference type="Proteomes" id="UP001623384">
    <property type="component" value="Chromosome"/>
</dbReference>
<gene>
    <name evidence="1" type="ORF">WHH00_13810</name>
</gene>
<evidence type="ECO:0000313" key="2">
    <source>
        <dbReference type="Proteomes" id="UP001623384"/>
    </source>
</evidence>
<sequence>MFIAALINSDGASLKPFRGKVVALVIPVDAKRVRPWEHAKRWLKLIRHRAGPAASFALDLGYEQGVLKSLSNCLTCEALGRLSVDDHVTSQAVAAGVADIAHNYGLHGNVRGRIVPLVQQELWEVDSLSFLGQRKPVSSQARSLEVPSNGAMEKGGS</sequence>
<protein>
    <submittedName>
        <fullName evidence="1">Uncharacterized protein</fullName>
    </submittedName>
</protein>
<evidence type="ECO:0000313" key="1">
    <source>
        <dbReference type="EMBL" id="WXK92150.1"/>
    </source>
</evidence>
<name>A0ABZ2R7Q4_9MICC</name>
<reference evidence="1 2" key="1">
    <citation type="submission" date="2024-03" db="EMBL/GenBank/DDBJ databases">
        <title>Rhodococcus navarretei sp. nov. and Pseudarthrobacter quantumdoti sp. nov., two new species with the ability to biosynthesize Quantum Dots isolated from soil samples at Union Glacier, Antarctica.</title>
        <authorList>
            <person name="Vargas M."/>
        </authorList>
    </citation>
    <scope>NUCLEOTIDE SEQUENCE [LARGE SCALE GENOMIC DNA]</scope>
    <source>
        <strain evidence="1 2">RC-2-3</strain>
    </source>
</reference>
<keyword evidence="2" id="KW-1185">Reference proteome</keyword>
<accession>A0ABZ2R7Q4</accession>
<proteinExistence type="predicted"/>
<dbReference type="EMBL" id="CP148033">
    <property type="protein sequence ID" value="WXK92150.1"/>
    <property type="molecule type" value="Genomic_DNA"/>
</dbReference>